<proteinExistence type="predicted"/>
<evidence type="ECO:0000256" key="2">
    <source>
        <dbReference type="ARBA" id="ARBA00022598"/>
    </source>
</evidence>
<keyword evidence="6" id="KW-1185">Reference proteome</keyword>
<evidence type="ECO:0000256" key="1">
    <source>
        <dbReference type="ARBA" id="ARBA00012727"/>
    </source>
</evidence>
<dbReference type="Gene3D" id="3.30.470.30">
    <property type="entry name" value="DNA ligase/mRNA capping enzyme"/>
    <property type="match status" value="1"/>
</dbReference>
<dbReference type="SUPFAM" id="SSF50249">
    <property type="entry name" value="Nucleic acid-binding proteins"/>
    <property type="match status" value="1"/>
</dbReference>
<comment type="catalytic activity">
    <reaction evidence="3">
        <text>ATP + (deoxyribonucleotide)n-3'-hydroxyl + 5'-phospho-(deoxyribonucleotide)m = (deoxyribonucleotide)n+m + AMP + diphosphate.</text>
        <dbReference type="EC" id="6.5.1.1"/>
    </reaction>
</comment>
<dbReference type="CDD" id="cd07971">
    <property type="entry name" value="OBF_DNA_ligase_LigD"/>
    <property type="match status" value="1"/>
</dbReference>
<evidence type="ECO:0000256" key="3">
    <source>
        <dbReference type="ARBA" id="ARBA00034003"/>
    </source>
</evidence>
<dbReference type="CDD" id="cd07906">
    <property type="entry name" value="Adenylation_DNA_ligase_LigD_LigC"/>
    <property type="match status" value="1"/>
</dbReference>
<organism evidence="5 6">
    <name type="scientific">Cohnella boryungensis</name>
    <dbReference type="NCBI Taxonomy" id="768479"/>
    <lineage>
        <taxon>Bacteria</taxon>
        <taxon>Bacillati</taxon>
        <taxon>Bacillota</taxon>
        <taxon>Bacilli</taxon>
        <taxon>Bacillales</taxon>
        <taxon>Paenibacillaceae</taxon>
        <taxon>Cohnella</taxon>
    </lineage>
</organism>
<dbReference type="InterPro" id="IPR012309">
    <property type="entry name" value="DNA_ligase_ATP-dep_C"/>
</dbReference>
<dbReference type="SUPFAM" id="SSF56091">
    <property type="entry name" value="DNA ligase/mRNA capping enzyme, catalytic domain"/>
    <property type="match status" value="1"/>
</dbReference>
<dbReference type="RefSeq" id="WP_204600715.1">
    <property type="nucleotide sequence ID" value="NZ_JBHSED010000003.1"/>
</dbReference>
<dbReference type="PANTHER" id="PTHR45997:SF1">
    <property type="entry name" value="DNA LIGASE 4"/>
    <property type="match status" value="1"/>
</dbReference>
<evidence type="ECO:0000313" key="5">
    <source>
        <dbReference type="EMBL" id="MFC4302419.1"/>
    </source>
</evidence>
<evidence type="ECO:0000259" key="4">
    <source>
        <dbReference type="PROSITE" id="PS50160"/>
    </source>
</evidence>
<feature type="domain" description="ATP-dependent DNA ligase family profile" evidence="4">
    <location>
        <begin position="107"/>
        <end position="240"/>
    </location>
</feature>
<keyword evidence="2 5" id="KW-0436">Ligase</keyword>
<dbReference type="InterPro" id="IPR029710">
    <property type="entry name" value="LIG4"/>
</dbReference>
<dbReference type="Pfam" id="PF04679">
    <property type="entry name" value="DNA_ligase_A_C"/>
    <property type="match status" value="1"/>
</dbReference>
<sequence>MIFPAKPIVPFEPVSVIESPQGEDWVGQIKWDGVRMLAYVSGGSARLFNRRLHERTLQYPEFADAAAYGSAESLILDGEMIAFDKDIPSFRQIMRRDSLRQEASIAAAVSRIPAIYVVFDLLLAEGNWVTERPLAERQSLLSRFVRESERVQLCRNFTDSSALFERMKQLGMEGIVCKSLSSAYGIGLKDNRWRKLKITQDLIAAVGGVTYNGNRVNALLLGVFDESGALHYIGHVGTGKLTRQDWLTLTEQAPSLVSAHMTFAERPDRYKDATWVKPHWVAKVQFLEWTPGGVMRQPSIQALLPAAALSECSAKQIAR</sequence>
<dbReference type="Pfam" id="PF01068">
    <property type="entry name" value="DNA_ligase_A_M"/>
    <property type="match status" value="1"/>
</dbReference>
<dbReference type="EMBL" id="JBHSED010000003">
    <property type="protein sequence ID" value="MFC4302419.1"/>
    <property type="molecule type" value="Genomic_DNA"/>
</dbReference>
<dbReference type="PROSITE" id="PS50160">
    <property type="entry name" value="DNA_LIGASE_A3"/>
    <property type="match status" value="1"/>
</dbReference>
<dbReference type="PANTHER" id="PTHR45997">
    <property type="entry name" value="DNA LIGASE 4"/>
    <property type="match status" value="1"/>
</dbReference>
<name>A0ABV8S4D6_9BACL</name>
<accession>A0ABV8S4D6</accession>
<dbReference type="InterPro" id="IPR016059">
    <property type="entry name" value="DNA_ligase_ATP-dep_CS"/>
</dbReference>
<gene>
    <name evidence="5" type="ORF">ACFO1S_03045</name>
</gene>
<dbReference type="GO" id="GO:0016874">
    <property type="term" value="F:ligase activity"/>
    <property type="evidence" value="ECO:0007669"/>
    <property type="project" value="UniProtKB-KW"/>
</dbReference>
<reference evidence="6" key="1">
    <citation type="journal article" date="2019" name="Int. J. Syst. Evol. Microbiol.">
        <title>The Global Catalogue of Microorganisms (GCM) 10K type strain sequencing project: providing services to taxonomists for standard genome sequencing and annotation.</title>
        <authorList>
            <consortium name="The Broad Institute Genomics Platform"/>
            <consortium name="The Broad Institute Genome Sequencing Center for Infectious Disease"/>
            <person name="Wu L."/>
            <person name="Ma J."/>
        </authorList>
    </citation>
    <scope>NUCLEOTIDE SEQUENCE [LARGE SCALE GENOMIC DNA]</scope>
    <source>
        <strain evidence="6">CGMCC 4.1641</strain>
    </source>
</reference>
<dbReference type="Proteomes" id="UP001595755">
    <property type="component" value="Unassembled WGS sequence"/>
</dbReference>
<dbReference type="InterPro" id="IPR012310">
    <property type="entry name" value="DNA_ligase_ATP-dep_cent"/>
</dbReference>
<protein>
    <recommendedName>
        <fullName evidence="1">DNA ligase (ATP)</fullName>
        <ecNumber evidence="1">6.5.1.1</ecNumber>
    </recommendedName>
</protein>
<evidence type="ECO:0000313" key="6">
    <source>
        <dbReference type="Proteomes" id="UP001595755"/>
    </source>
</evidence>
<dbReference type="PROSITE" id="PS00697">
    <property type="entry name" value="DNA_LIGASE_A1"/>
    <property type="match status" value="1"/>
</dbReference>
<comment type="caution">
    <text evidence="5">The sequence shown here is derived from an EMBL/GenBank/DDBJ whole genome shotgun (WGS) entry which is preliminary data.</text>
</comment>
<dbReference type="EC" id="6.5.1.1" evidence="1"/>
<dbReference type="Gene3D" id="2.40.50.140">
    <property type="entry name" value="Nucleic acid-binding proteins"/>
    <property type="match status" value="1"/>
</dbReference>
<dbReference type="InterPro" id="IPR012340">
    <property type="entry name" value="NA-bd_OB-fold"/>
</dbReference>